<dbReference type="Pfam" id="PF00563">
    <property type="entry name" value="EAL"/>
    <property type="match status" value="1"/>
</dbReference>
<dbReference type="PANTHER" id="PTHR33121">
    <property type="entry name" value="CYCLIC DI-GMP PHOSPHODIESTERASE PDEF"/>
    <property type="match status" value="1"/>
</dbReference>
<proteinExistence type="predicted"/>
<dbReference type="Proteomes" id="UP000051634">
    <property type="component" value="Unassembled WGS sequence"/>
</dbReference>
<keyword evidence="1" id="KW-0175">Coiled coil</keyword>
<dbReference type="CDD" id="cd01949">
    <property type="entry name" value="GGDEF"/>
    <property type="match status" value="1"/>
</dbReference>
<feature type="domain" description="GGDEF" evidence="4">
    <location>
        <begin position="846"/>
        <end position="979"/>
    </location>
</feature>
<evidence type="ECO:0000256" key="2">
    <source>
        <dbReference type="SAM" id="MobiDB-lite"/>
    </source>
</evidence>
<dbReference type="PANTHER" id="PTHR33121:SF23">
    <property type="entry name" value="CYCLIC DI-GMP PHOSPHODIESTERASE PDEB"/>
    <property type="match status" value="1"/>
</dbReference>
<dbReference type="Gene3D" id="3.30.70.270">
    <property type="match status" value="1"/>
</dbReference>
<dbReference type="InterPro" id="IPR050706">
    <property type="entry name" value="Cyclic-di-GMP_PDE-like"/>
</dbReference>
<feature type="domain" description="EAL" evidence="3">
    <location>
        <begin position="990"/>
        <end position="1243"/>
    </location>
</feature>
<dbReference type="GO" id="GO:0035438">
    <property type="term" value="F:cyclic-di-GMP binding"/>
    <property type="evidence" value="ECO:0007669"/>
    <property type="project" value="InterPro"/>
</dbReference>
<dbReference type="CDD" id="cd01948">
    <property type="entry name" value="EAL"/>
    <property type="match status" value="1"/>
</dbReference>
<dbReference type="SUPFAM" id="SSF55073">
    <property type="entry name" value="Nucleotide cyclase"/>
    <property type="match status" value="1"/>
</dbReference>
<gene>
    <name evidence="5" type="ORF">Ga0074115_13213</name>
</gene>
<dbReference type="InterPro" id="IPR000160">
    <property type="entry name" value="GGDEF_dom"/>
</dbReference>
<evidence type="ECO:0000313" key="5">
    <source>
        <dbReference type="EMBL" id="KRT56134.1"/>
    </source>
</evidence>
<dbReference type="InterPro" id="IPR035919">
    <property type="entry name" value="EAL_sf"/>
</dbReference>
<dbReference type="PROSITE" id="PS50887">
    <property type="entry name" value="GGDEF"/>
    <property type="match status" value="1"/>
</dbReference>
<dbReference type="InterPro" id="IPR029787">
    <property type="entry name" value="Nucleotide_cyclase"/>
</dbReference>
<sequence>MERRQYPRVDLVHPAIVSFSGGQQFDCTILNYSQCGLYIQCKGKGLWREGCCAHKSAESLDRIQIKIDTSSNGFHPFSVGAKVAFLSRSGFGVSFLMDEPELLSYLTSIKKQRETPTGQTGGSPDIPSLPAHKLIRTLQRGASLTRDYFSNKFPAFLTRVERDLQNASEAVADSEAERELLDALHAIQRHHESLSQGFLKQLERAFETLKSVPDSAVVRSPAEQSDEMALVARDDFDEWIEVVRVSRMADVDLAAEGVQLERGLACLLRQRINPETNPLSPYFVLWTMKTQLEQLGGGLMAKRIVYEAIRFALIDEFSGLFAEWIGLIKATGIETQSCNPESNSPTPGEVRKQPSAGKRQRRTLFARLSSMVGRQKQTIAGASPAQDAPRVGQQEVMQLLDRIPYSHYLSLGEQIRNHVAQGWGPEVVIEPEVLGRVEATEKLFASIEEDWVIGPAMLDLVHRLRLPFLKQALENPQVIDDPAHPSRRLLDVIGELSLYSGMLAQGRPGAEKIDAQFREIGEAALKGDILETPQLHQRIQSLLDERRRAFEGNRDLAVRSCREDAAQLEAQRSVRRLLEGKFGNQSISNLLDRLLINGWAELLVQTLTAQGEDSNAWRVYLRMLDVLSKLFVDGKELPAIEPAVAEDIVLVLHKGFSVYPVFQEKAAELIQQIEHALNGNTAVQQQLSQSSEQMDEIYLDSLLPESRDQTARSDRQGEHDLWLNQVYQMELDDWLTEHRQKGQARLMNLAWKSSDGEWLVFVDGSGVKSLETNAVRLGQGLQQGLYALLEDKELPLVERAVRSALEKSFEQLRQESDQDRLTGLMNRRALMRELKSMLQLARDEGSHHSLILLDLDKFRIANEVCGIEGGDHLLRKVSGIFRTYLSGDAQLARTGDNEFTILLPQSTVEKGFQVAETQRRAIENFKFSWNGHSINITASLGIVVIDDTSGSPEELMAEAGYACSLAKSEGQNCSRVYQASRRKIERHRELTRSVPLIEEALEGDRLQLYCQLISPLFLAEGEQDHYEILLRIKDENGDLQNPVSFIKAAEEFNRIRSVDRWVVNSFFDWYEKYAERVDRVGLFSVNLSGQSLSDANFMGFVKDRLMKASCPLDRIGFEITETALVKDIEAANRVIDEIKQTGCKFLLDDFGSGYSSFSYLKELKVDYVKIDGVFVKDLLDDESSRAMVKGITEIAQMMGKKVIAEYVESEALMIALQNLQVDFAQGYAVGRPAPLNSLIELGY</sequence>
<accession>A0A0T5Z0L6</accession>
<evidence type="ECO:0000256" key="1">
    <source>
        <dbReference type="SAM" id="Coils"/>
    </source>
</evidence>
<dbReference type="SUPFAM" id="SSF141371">
    <property type="entry name" value="PilZ domain-like"/>
    <property type="match status" value="1"/>
</dbReference>
<dbReference type="Pfam" id="PF07238">
    <property type="entry name" value="PilZ"/>
    <property type="match status" value="1"/>
</dbReference>
<reference evidence="5 6" key="1">
    <citation type="submission" date="2015-11" db="EMBL/GenBank/DDBJ databases">
        <title>The genome of Candidatus Endoriftia persephone in Ridgeia piscesae and population structure of the North Eastern Pacific vestimentiferan symbionts.</title>
        <authorList>
            <person name="Perez M."/>
            <person name="Juniper K.S."/>
        </authorList>
    </citation>
    <scope>NUCLEOTIDE SEQUENCE [LARGE SCALE GENOMIC DNA]</scope>
    <source>
        <strain evidence="5">Ind11</strain>
    </source>
</reference>
<feature type="coiled-coil region" evidence="1">
    <location>
        <begin position="157"/>
        <end position="184"/>
    </location>
</feature>
<protein>
    <submittedName>
        <fullName evidence="5">Diguanylate cyclase (GGDEF) domain</fullName>
    </submittedName>
</protein>
<dbReference type="InterPro" id="IPR001633">
    <property type="entry name" value="EAL_dom"/>
</dbReference>
<dbReference type="InterPro" id="IPR012434">
    <property type="entry name" value="DUF1631"/>
</dbReference>
<dbReference type="NCBIfam" id="TIGR00254">
    <property type="entry name" value="GGDEF"/>
    <property type="match status" value="1"/>
</dbReference>
<dbReference type="SMART" id="SM00052">
    <property type="entry name" value="EAL"/>
    <property type="match status" value="1"/>
</dbReference>
<dbReference type="InterPro" id="IPR043128">
    <property type="entry name" value="Rev_trsase/Diguanyl_cyclase"/>
</dbReference>
<keyword evidence="6" id="KW-1185">Reference proteome</keyword>
<dbReference type="Pfam" id="PF00990">
    <property type="entry name" value="GGDEF"/>
    <property type="match status" value="1"/>
</dbReference>
<dbReference type="Gene3D" id="2.40.10.220">
    <property type="entry name" value="predicted glycosyltransferase like domains"/>
    <property type="match status" value="1"/>
</dbReference>
<dbReference type="SMART" id="SM00267">
    <property type="entry name" value="GGDEF"/>
    <property type="match status" value="1"/>
</dbReference>
<evidence type="ECO:0000259" key="3">
    <source>
        <dbReference type="PROSITE" id="PS50883"/>
    </source>
</evidence>
<dbReference type="GO" id="GO:0071111">
    <property type="term" value="F:cyclic-guanylate-specific phosphodiesterase activity"/>
    <property type="evidence" value="ECO:0007669"/>
    <property type="project" value="InterPro"/>
</dbReference>
<dbReference type="AlphaFoldDB" id="A0A0T5Z0L6"/>
<dbReference type="Pfam" id="PF07793">
    <property type="entry name" value="DUF1631"/>
    <property type="match status" value="1"/>
</dbReference>
<evidence type="ECO:0000259" key="4">
    <source>
        <dbReference type="PROSITE" id="PS50887"/>
    </source>
</evidence>
<feature type="compositionally biased region" description="Polar residues" evidence="2">
    <location>
        <begin position="336"/>
        <end position="346"/>
    </location>
</feature>
<dbReference type="RefSeq" id="WP_060528601.1">
    <property type="nucleotide sequence ID" value="NZ_KQ557144.1"/>
</dbReference>
<dbReference type="EMBL" id="LDXT01000065">
    <property type="protein sequence ID" value="KRT56134.1"/>
    <property type="molecule type" value="Genomic_DNA"/>
</dbReference>
<organism evidence="5 6">
    <name type="scientific">endosymbiont of Ridgeia piscesae</name>
    <dbReference type="NCBI Taxonomy" id="54398"/>
    <lineage>
        <taxon>Bacteria</taxon>
        <taxon>Pseudomonadati</taxon>
        <taxon>Pseudomonadota</taxon>
        <taxon>Gammaproteobacteria</taxon>
        <taxon>sulfur-oxidizing symbionts</taxon>
    </lineage>
</organism>
<comment type="caution">
    <text evidence="5">The sequence shown here is derived from an EMBL/GenBank/DDBJ whole genome shotgun (WGS) entry which is preliminary data.</text>
</comment>
<dbReference type="OrthoDB" id="9787514at2"/>
<dbReference type="PROSITE" id="PS50883">
    <property type="entry name" value="EAL"/>
    <property type="match status" value="1"/>
</dbReference>
<dbReference type="SUPFAM" id="SSF141868">
    <property type="entry name" value="EAL domain-like"/>
    <property type="match status" value="1"/>
</dbReference>
<dbReference type="Gene3D" id="3.20.20.450">
    <property type="entry name" value="EAL domain"/>
    <property type="match status" value="1"/>
</dbReference>
<dbReference type="InterPro" id="IPR009875">
    <property type="entry name" value="PilZ_domain"/>
</dbReference>
<name>A0A0T5Z0L6_9GAMM</name>
<feature type="region of interest" description="Disordered" evidence="2">
    <location>
        <begin position="336"/>
        <end position="359"/>
    </location>
</feature>
<evidence type="ECO:0000313" key="6">
    <source>
        <dbReference type="Proteomes" id="UP000051634"/>
    </source>
</evidence>